<accession>A0A2R4CG37</accession>
<feature type="transmembrane region" description="Helical" evidence="1">
    <location>
        <begin position="142"/>
        <end position="161"/>
    </location>
</feature>
<feature type="transmembrane region" description="Helical" evidence="1">
    <location>
        <begin position="59"/>
        <end position="80"/>
    </location>
</feature>
<dbReference type="KEGG" id="masz:C9I28_25430"/>
<protein>
    <recommendedName>
        <fullName evidence="4">DUF1453 domain-containing protein</fullName>
    </recommendedName>
</protein>
<dbReference type="OrthoDB" id="8703297at2"/>
<dbReference type="RefSeq" id="WP_107143932.1">
    <property type="nucleotide sequence ID" value="NZ_CP028324.1"/>
</dbReference>
<reference evidence="2 3" key="1">
    <citation type="submission" date="2018-03" db="EMBL/GenBank/DDBJ databases">
        <title>Massilia armeniaca sp. nov., isolated from desert soil.</title>
        <authorList>
            <person name="Huang H."/>
            <person name="Ren M."/>
        </authorList>
    </citation>
    <scope>NUCLEOTIDE SEQUENCE [LARGE SCALE GENOMIC DNA]</scope>
    <source>
        <strain evidence="2 3">ZMN-3</strain>
    </source>
</reference>
<evidence type="ECO:0000313" key="2">
    <source>
        <dbReference type="EMBL" id="AVR98599.1"/>
    </source>
</evidence>
<sequence>MQLTTFALLLLIPLLIWRIYSRVKRIFVRQESLLWKHALGATLFPLLLLASAVSLLPDVFALSCLAAGAIGGAWLGVFALKKTRLENLGRRFFFKPYDRFGIVLCLLFAARVLQIGMEIYIARQSEVPQAISQQAVLHDPLSVVPFGLLVAYLAAFSIGMLRWRRTQPALPEVE</sequence>
<keyword evidence="1" id="KW-0472">Membrane</keyword>
<feature type="transmembrane region" description="Helical" evidence="1">
    <location>
        <begin position="33"/>
        <end position="53"/>
    </location>
</feature>
<proteinExistence type="predicted"/>
<dbReference type="InterPro" id="IPR058247">
    <property type="entry name" value="DUF1453"/>
</dbReference>
<feature type="transmembrane region" description="Helical" evidence="1">
    <location>
        <begin position="100"/>
        <end position="122"/>
    </location>
</feature>
<evidence type="ECO:0000256" key="1">
    <source>
        <dbReference type="SAM" id="Phobius"/>
    </source>
</evidence>
<evidence type="ECO:0008006" key="4">
    <source>
        <dbReference type="Google" id="ProtNLM"/>
    </source>
</evidence>
<keyword evidence="3" id="KW-1185">Reference proteome</keyword>
<gene>
    <name evidence="2" type="ORF">C9I28_25430</name>
</gene>
<dbReference type="AlphaFoldDB" id="A0A2R4CG37"/>
<dbReference type="Proteomes" id="UP000240505">
    <property type="component" value="Chromosome"/>
</dbReference>
<dbReference type="Pfam" id="PF07301">
    <property type="entry name" value="DUF1453"/>
    <property type="match status" value="1"/>
</dbReference>
<feature type="transmembrane region" description="Helical" evidence="1">
    <location>
        <begin position="6"/>
        <end position="21"/>
    </location>
</feature>
<keyword evidence="1" id="KW-1133">Transmembrane helix</keyword>
<keyword evidence="1" id="KW-0812">Transmembrane</keyword>
<name>A0A2R4CG37_9BURK</name>
<organism evidence="2 3">
    <name type="scientific">Pseudoduganella armeniaca</name>
    <dbReference type="NCBI Taxonomy" id="2072590"/>
    <lineage>
        <taxon>Bacteria</taxon>
        <taxon>Pseudomonadati</taxon>
        <taxon>Pseudomonadota</taxon>
        <taxon>Betaproteobacteria</taxon>
        <taxon>Burkholderiales</taxon>
        <taxon>Oxalobacteraceae</taxon>
        <taxon>Telluria group</taxon>
        <taxon>Pseudoduganella</taxon>
    </lineage>
</organism>
<evidence type="ECO:0000313" key="3">
    <source>
        <dbReference type="Proteomes" id="UP000240505"/>
    </source>
</evidence>
<dbReference type="EMBL" id="CP028324">
    <property type="protein sequence ID" value="AVR98599.1"/>
    <property type="molecule type" value="Genomic_DNA"/>
</dbReference>